<name>A0A6J2NEY2_9CHIR</name>
<dbReference type="RefSeq" id="XP_028388713.1">
    <property type="nucleotide sequence ID" value="XM_028532912.2"/>
</dbReference>
<evidence type="ECO:0000313" key="15">
    <source>
        <dbReference type="RefSeq" id="XP_028388713.1"/>
    </source>
</evidence>
<keyword evidence="3" id="KW-0813">Transport</keyword>
<dbReference type="SUPFAM" id="SSF50814">
    <property type="entry name" value="Lipocalins"/>
    <property type="match status" value="1"/>
</dbReference>
<evidence type="ECO:0000256" key="3">
    <source>
        <dbReference type="ARBA" id="ARBA00022448"/>
    </source>
</evidence>
<evidence type="ECO:0000313" key="12">
    <source>
        <dbReference type="EMBL" id="KAF6126216.1"/>
    </source>
</evidence>
<dbReference type="KEGG" id="pdic:114513545"/>
<dbReference type="Proteomes" id="UP000664940">
    <property type="component" value="Unassembled WGS sequence"/>
</dbReference>
<dbReference type="Proteomes" id="UP000504628">
    <property type="component" value="Chromosome 3"/>
</dbReference>
<evidence type="ECO:0000256" key="5">
    <source>
        <dbReference type="ARBA" id="ARBA00022525"/>
    </source>
</evidence>
<evidence type="ECO:0000256" key="6">
    <source>
        <dbReference type="ARBA" id="ARBA00022729"/>
    </source>
</evidence>
<dbReference type="PANTHER" id="PTHR11967:SF2">
    <property type="entry name" value="ALPHA-1-ACID GLYCOPROTEIN 1"/>
    <property type="match status" value="1"/>
</dbReference>
<dbReference type="FunFam" id="2.40.128.20:FF:000012">
    <property type="entry name" value="Alpha-1-acid glycoprotein 2"/>
    <property type="match status" value="1"/>
</dbReference>
<reference evidence="15" key="2">
    <citation type="submission" date="2025-04" db="UniProtKB">
        <authorList>
            <consortium name="RefSeq"/>
        </authorList>
    </citation>
    <scope>IDENTIFICATION</scope>
    <source>
        <tissue evidence="15">Muscle</tissue>
    </source>
</reference>
<reference evidence="12 14" key="1">
    <citation type="journal article" date="2020" name="Nature">
        <title>Six reference-quality genomes reveal evolution of bat adaptations.</title>
        <authorList>
            <person name="Jebb D."/>
            <person name="Huang Z."/>
            <person name="Pippel M."/>
            <person name="Hughes G.M."/>
            <person name="Lavrichenko K."/>
            <person name="Devanna P."/>
            <person name="Winkler S."/>
            <person name="Jermiin L.S."/>
            <person name="Skirmuntt E.C."/>
            <person name="Katzourakis A."/>
            <person name="Burkitt-Gray L."/>
            <person name="Ray D.A."/>
            <person name="Sullivan K.A.M."/>
            <person name="Roscito J.G."/>
            <person name="Kirilenko B.M."/>
            <person name="Davalos L.M."/>
            <person name="Corthals A.P."/>
            <person name="Power M.L."/>
            <person name="Jones G."/>
            <person name="Ransome R.D."/>
            <person name="Dechmann D.K.N."/>
            <person name="Locatelli A.G."/>
            <person name="Puechmaille S.J."/>
            <person name="Fedrigo O."/>
            <person name="Jarvis E.D."/>
            <person name="Hiller M."/>
            <person name="Vernes S.C."/>
            <person name="Myers E.W."/>
            <person name="Teeling E.C."/>
        </authorList>
    </citation>
    <scope>NUCLEOTIDE SEQUENCE [LARGE SCALE GENOMIC DNA]</scope>
    <source>
        <strain evidence="12">Bat1K_MPI-CBG_1</strain>
    </source>
</reference>
<evidence type="ECO:0000256" key="9">
    <source>
        <dbReference type="SAM" id="MobiDB-lite"/>
    </source>
</evidence>
<keyword evidence="5" id="KW-0964">Secreted</keyword>
<sequence>MALPWVLAVLSLLPLLDAQSPTCTNYTVPITNATLDQISGKWYYIASAFHHLEYKESATKFKASFFYFMPNHTEDKIWVREYSTIGDNCTYEFSPLTIYRENGTLMKYENGTRNYGHLMLPKDRSTFMLAFFPEDPQQIGLSFYADKPEVTPEQMEQFYEDLRCRGMKKSEVLYTDEKKDLCKPLEKQHEEEKKKESERTEKD</sequence>
<feature type="chain" id="PRO_5044642226" evidence="10">
    <location>
        <begin position="19"/>
        <end position="203"/>
    </location>
</feature>
<comment type="subcellular location">
    <subcellularLocation>
        <location evidence="1">Secreted</location>
    </subcellularLocation>
</comment>
<evidence type="ECO:0000313" key="14">
    <source>
        <dbReference type="Proteomes" id="UP000664940"/>
    </source>
</evidence>
<dbReference type="GO" id="GO:0006953">
    <property type="term" value="P:acute-phase response"/>
    <property type="evidence" value="ECO:0007669"/>
    <property type="project" value="UniProtKB-KW"/>
</dbReference>
<feature type="signal peptide" evidence="10">
    <location>
        <begin position="1"/>
        <end position="18"/>
    </location>
</feature>
<evidence type="ECO:0000256" key="4">
    <source>
        <dbReference type="ARBA" id="ARBA00022486"/>
    </source>
</evidence>
<keyword evidence="8" id="KW-0325">Glycoprotein</keyword>
<dbReference type="OrthoDB" id="9448848at2759"/>
<organism evidence="13 15">
    <name type="scientific">Phyllostomus discolor</name>
    <name type="common">pale spear-nosed bat</name>
    <dbReference type="NCBI Taxonomy" id="89673"/>
    <lineage>
        <taxon>Eukaryota</taxon>
        <taxon>Metazoa</taxon>
        <taxon>Chordata</taxon>
        <taxon>Craniata</taxon>
        <taxon>Vertebrata</taxon>
        <taxon>Euteleostomi</taxon>
        <taxon>Mammalia</taxon>
        <taxon>Eutheria</taxon>
        <taxon>Laurasiatheria</taxon>
        <taxon>Chiroptera</taxon>
        <taxon>Yangochiroptera</taxon>
        <taxon>Phyllostomidae</taxon>
        <taxon>Phyllostominae</taxon>
        <taxon>Phyllostomus</taxon>
    </lineage>
</organism>
<dbReference type="CTD" id="5004"/>
<protein>
    <submittedName>
        <fullName evidence="15">Alpha-1-acid glycoprotein 1</fullName>
    </submittedName>
    <submittedName>
        <fullName evidence="12">Orosomucoid 1</fullName>
    </submittedName>
</protein>
<keyword evidence="4" id="KW-0011">Acute phase</keyword>
<dbReference type="InterPro" id="IPR000566">
    <property type="entry name" value="Lipocln_cytosolic_FA-bd_dom"/>
</dbReference>
<proteinExistence type="inferred from homology"/>
<feature type="region of interest" description="Disordered" evidence="9">
    <location>
        <begin position="183"/>
        <end position="203"/>
    </location>
</feature>
<evidence type="ECO:0000256" key="2">
    <source>
        <dbReference type="ARBA" id="ARBA00006889"/>
    </source>
</evidence>
<evidence type="ECO:0000256" key="10">
    <source>
        <dbReference type="SAM" id="SignalP"/>
    </source>
</evidence>
<dbReference type="AlphaFoldDB" id="A0A6J2NEY2"/>
<dbReference type="EMBL" id="JABVXQ010000002">
    <property type="protein sequence ID" value="KAF6126216.1"/>
    <property type="molecule type" value="Genomic_DNA"/>
</dbReference>
<evidence type="ECO:0000259" key="11">
    <source>
        <dbReference type="Pfam" id="PF00061"/>
    </source>
</evidence>
<dbReference type="Pfam" id="PF00061">
    <property type="entry name" value="Lipocalin"/>
    <property type="match status" value="1"/>
</dbReference>
<dbReference type="GeneID" id="114513545"/>
<dbReference type="InterPro" id="IPR012674">
    <property type="entry name" value="Calycin"/>
</dbReference>
<dbReference type="GO" id="GO:0005615">
    <property type="term" value="C:extracellular space"/>
    <property type="evidence" value="ECO:0007669"/>
    <property type="project" value="InterPro"/>
</dbReference>
<accession>A0A6J2NEY2</accession>
<comment type="similarity">
    <text evidence="2">Belongs to the calycin superfamily. Lipocalin family.</text>
</comment>
<evidence type="ECO:0000256" key="7">
    <source>
        <dbReference type="ARBA" id="ARBA00023157"/>
    </source>
</evidence>
<keyword evidence="13" id="KW-1185">Reference proteome</keyword>
<dbReference type="CDD" id="cd19451">
    <property type="entry name" value="lipocalin_AGP-like"/>
    <property type="match status" value="1"/>
</dbReference>
<dbReference type="InterPro" id="IPR001500">
    <property type="entry name" value="A1A_glycop"/>
</dbReference>
<dbReference type="PRINTS" id="PR00708">
    <property type="entry name" value="A1AGLPROTEIN"/>
</dbReference>
<feature type="domain" description="Lipocalin/cytosolic fatty-acid binding" evidence="11">
    <location>
        <begin position="39"/>
        <end position="178"/>
    </location>
</feature>
<evidence type="ECO:0000313" key="13">
    <source>
        <dbReference type="Proteomes" id="UP000504628"/>
    </source>
</evidence>
<evidence type="ECO:0000256" key="1">
    <source>
        <dbReference type="ARBA" id="ARBA00004613"/>
    </source>
</evidence>
<keyword evidence="7" id="KW-1015">Disulfide bond</keyword>
<evidence type="ECO:0000256" key="8">
    <source>
        <dbReference type="ARBA" id="ARBA00023180"/>
    </source>
</evidence>
<dbReference type="GO" id="GO:0002682">
    <property type="term" value="P:regulation of immune system process"/>
    <property type="evidence" value="ECO:0007669"/>
    <property type="project" value="InterPro"/>
</dbReference>
<gene>
    <name evidence="15" type="primary">ORM1</name>
    <name evidence="12" type="ORF">HJG60_014396</name>
</gene>
<dbReference type="PANTHER" id="PTHR11967">
    <property type="entry name" value="ALPHA-1-ACID GLYCOPROTEIN"/>
    <property type="match status" value="1"/>
</dbReference>
<dbReference type="Gene3D" id="2.40.128.20">
    <property type="match status" value="1"/>
</dbReference>
<keyword evidence="6 10" id="KW-0732">Signal</keyword>